<dbReference type="Proteomes" id="UP000266206">
    <property type="component" value="Unassembled WGS sequence"/>
</dbReference>
<evidence type="ECO:0000313" key="7">
    <source>
        <dbReference type="Proteomes" id="UP000266483"/>
    </source>
</evidence>
<evidence type="ECO:0000313" key="6">
    <source>
        <dbReference type="Proteomes" id="UP000266206"/>
    </source>
</evidence>
<dbReference type="PANTHER" id="PTHR30629">
    <property type="entry name" value="PROPHAGE INTEGRASE"/>
    <property type="match status" value="1"/>
</dbReference>
<keyword evidence="7" id="KW-1185">Reference proteome</keyword>
<organism evidence="5 6">
    <name type="scientific">Neopusillimonas maritima</name>
    <dbReference type="NCBI Taxonomy" id="2026239"/>
    <lineage>
        <taxon>Bacteria</taxon>
        <taxon>Pseudomonadati</taxon>
        <taxon>Pseudomonadota</taxon>
        <taxon>Betaproteobacteria</taxon>
        <taxon>Burkholderiales</taxon>
        <taxon>Alcaligenaceae</taxon>
        <taxon>Neopusillimonas</taxon>
    </lineage>
</organism>
<dbReference type="GO" id="GO:0015074">
    <property type="term" value="P:DNA integration"/>
    <property type="evidence" value="ECO:0007669"/>
    <property type="project" value="UniProtKB-KW"/>
</dbReference>
<dbReference type="RefSeq" id="WP_119440988.1">
    <property type="nucleotide sequence ID" value="NZ_CP170494.1"/>
</dbReference>
<comment type="similarity">
    <text evidence="1">Belongs to the 'phage' integrase family.</text>
</comment>
<evidence type="ECO:0000259" key="3">
    <source>
        <dbReference type="Pfam" id="PF13356"/>
    </source>
</evidence>
<keyword evidence="2" id="KW-0229">DNA integration</keyword>
<reference evidence="6 7" key="1">
    <citation type="submission" date="2017-08" db="EMBL/GenBank/DDBJ databases">
        <title>Pusillimonas indicus sp. nov., a member of the family Alcaligenaceae isolated from surface seawater.</title>
        <authorList>
            <person name="Li J."/>
        </authorList>
    </citation>
    <scope>NUCLEOTIDE SEQUENCE [LARGE SCALE GENOMIC DNA]</scope>
    <source>
        <strain evidence="4 7">17-4A</strain>
        <strain evidence="5 6">L52-1-41</strain>
    </source>
</reference>
<dbReference type="EMBL" id="NQOU01000001">
    <property type="protein sequence ID" value="RII84185.1"/>
    <property type="molecule type" value="Genomic_DNA"/>
</dbReference>
<dbReference type="InterPro" id="IPR050808">
    <property type="entry name" value="Phage_Integrase"/>
</dbReference>
<evidence type="ECO:0000313" key="5">
    <source>
        <dbReference type="EMBL" id="RIY39269.1"/>
    </source>
</evidence>
<protein>
    <recommendedName>
        <fullName evidence="3">Integrase DNA-binding domain-containing protein</fullName>
    </recommendedName>
</protein>
<proteinExistence type="inferred from homology"/>
<comment type="caution">
    <text evidence="5">The sequence shown here is derived from an EMBL/GenBank/DDBJ whole genome shotgun (WGS) entry which is preliminary data.</text>
</comment>
<dbReference type="Proteomes" id="UP000266483">
    <property type="component" value="Unassembled WGS sequence"/>
</dbReference>
<dbReference type="InterPro" id="IPR038488">
    <property type="entry name" value="Integrase_DNA-bd_sf"/>
</dbReference>
<evidence type="ECO:0000256" key="2">
    <source>
        <dbReference type="ARBA" id="ARBA00022908"/>
    </source>
</evidence>
<dbReference type="Pfam" id="PF13356">
    <property type="entry name" value="Arm-DNA-bind_3"/>
    <property type="match status" value="1"/>
</dbReference>
<dbReference type="AlphaFoldDB" id="A0A3A1YPT8"/>
<gene>
    <name evidence="4" type="ORF">CJO09_02875</name>
    <name evidence="5" type="ORF">CJP73_14865</name>
</gene>
<dbReference type="InterPro" id="IPR025166">
    <property type="entry name" value="Integrase_DNA_bind_dom"/>
</dbReference>
<dbReference type="PANTHER" id="PTHR30629:SF2">
    <property type="entry name" value="PROPHAGE INTEGRASE INTS-RELATED"/>
    <property type="match status" value="1"/>
</dbReference>
<evidence type="ECO:0000313" key="4">
    <source>
        <dbReference type="EMBL" id="RII84185.1"/>
    </source>
</evidence>
<evidence type="ECO:0000256" key="1">
    <source>
        <dbReference type="ARBA" id="ARBA00008857"/>
    </source>
</evidence>
<dbReference type="Gene3D" id="3.30.160.390">
    <property type="entry name" value="Integrase, DNA-binding domain"/>
    <property type="match status" value="1"/>
</dbReference>
<feature type="domain" description="Integrase DNA-binding" evidence="3">
    <location>
        <begin position="8"/>
        <end position="85"/>
    </location>
</feature>
<name>A0A3A1YPT8_9BURK</name>
<dbReference type="EMBL" id="NQYH01000018">
    <property type="protein sequence ID" value="RIY39269.1"/>
    <property type="molecule type" value="Genomic_DNA"/>
</dbReference>
<sequence>MPKLAQQLTELAASKAKPRKTAYALASGQGLFLLVLPSGVKQWQVRYREPEGRRGKKVVGIYPDMGIAAAHQTAAQLHQRIRMGESAVGLYDHLRMERETLTLAETQQQQETEDARKHSFTDALLIVKPLFVPD</sequence>
<accession>A0A3A1YPT8</accession>
<dbReference type="OrthoDB" id="9775880at2"/>